<accession>A0A9P6HIH2</accession>
<dbReference type="PANTHER" id="PTHR23294:SF59">
    <property type="entry name" value="UNC93-LIKE PROTEIN C922.05C"/>
    <property type="match status" value="1"/>
</dbReference>
<keyword evidence="2 6" id="KW-0812">Transmembrane</keyword>
<feature type="transmembrane region" description="Helical" evidence="6">
    <location>
        <begin position="356"/>
        <end position="375"/>
    </location>
</feature>
<proteinExistence type="predicted"/>
<dbReference type="Pfam" id="PF05978">
    <property type="entry name" value="UNC-93"/>
    <property type="match status" value="1"/>
</dbReference>
<dbReference type="SUPFAM" id="SSF103473">
    <property type="entry name" value="MFS general substrate transporter"/>
    <property type="match status" value="1"/>
</dbReference>
<feature type="transmembrane region" description="Helical" evidence="6">
    <location>
        <begin position="70"/>
        <end position="94"/>
    </location>
</feature>
<evidence type="ECO:0000313" key="7">
    <source>
        <dbReference type="EMBL" id="KAF9786093.1"/>
    </source>
</evidence>
<dbReference type="PANTHER" id="PTHR23294">
    <property type="entry name" value="ET TRANSLATION PRODUCT-RELATED"/>
    <property type="match status" value="1"/>
</dbReference>
<dbReference type="OrthoDB" id="196103at2759"/>
<feature type="transmembrane region" description="Helical" evidence="6">
    <location>
        <begin position="327"/>
        <end position="344"/>
    </location>
</feature>
<reference evidence="7" key="1">
    <citation type="journal article" date="2020" name="Nat. Commun.">
        <title>Large-scale genome sequencing of mycorrhizal fungi provides insights into the early evolution of symbiotic traits.</title>
        <authorList>
            <person name="Miyauchi S."/>
            <person name="Kiss E."/>
            <person name="Kuo A."/>
            <person name="Drula E."/>
            <person name="Kohler A."/>
            <person name="Sanchez-Garcia M."/>
            <person name="Morin E."/>
            <person name="Andreopoulos B."/>
            <person name="Barry K.W."/>
            <person name="Bonito G."/>
            <person name="Buee M."/>
            <person name="Carver A."/>
            <person name="Chen C."/>
            <person name="Cichocki N."/>
            <person name="Clum A."/>
            <person name="Culley D."/>
            <person name="Crous P.W."/>
            <person name="Fauchery L."/>
            <person name="Girlanda M."/>
            <person name="Hayes R.D."/>
            <person name="Keri Z."/>
            <person name="LaButti K."/>
            <person name="Lipzen A."/>
            <person name="Lombard V."/>
            <person name="Magnuson J."/>
            <person name="Maillard F."/>
            <person name="Murat C."/>
            <person name="Nolan M."/>
            <person name="Ohm R.A."/>
            <person name="Pangilinan J."/>
            <person name="Pereira M.F."/>
            <person name="Perotto S."/>
            <person name="Peter M."/>
            <person name="Pfister S."/>
            <person name="Riley R."/>
            <person name="Sitrit Y."/>
            <person name="Stielow J.B."/>
            <person name="Szollosi G."/>
            <person name="Zifcakova L."/>
            <person name="Stursova M."/>
            <person name="Spatafora J.W."/>
            <person name="Tedersoo L."/>
            <person name="Vaario L.M."/>
            <person name="Yamada A."/>
            <person name="Yan M."/>
            <person name="Wang P."/>
            <person name="Xu J."/>
            <person name="Bruns T."/>
            <person name="Baldrian P."/>
            <person name="Vilgalys R."/>
            <person name="Dunand C."/>
            <person name="Henrissat B."/>
            <person name="Grigoriev I.V."/>
            <person name="Hibbett D."/>
            <person name="Nagy L.G."/>
            <person name="Martin F.M."/>
        </authorList>
    </citation>
    <scope>NUCLEOTIDE SEQUENCE</scope>
    <source>
        <strain evidence="7">UH-Tt-Lm1</strain>
    </source>
</reference>
<evidence type="ECO:0000256" key="1">
    <source>
        <dbReference type="ARBA" id="ARBA00004141"/>
    </source>
</evidence>
<evidence type="ECO:0000256" key="3">
    <source>
        <dbReference type="ARBA" id="ARBA00022989"/>
    </source>
</evidence>
<organism evidence="7 8">
    <name type="scientific">Thelephora terrestris</name>
    <dbReference type="NCBI Taxonomy" id="56493"/>
    <lineage>
        <taxon>Eukaryota</taxon>
        <taxon>Fungi</taxon>
        <taxon>Dikarya</taxon>
        <taxon>Basidiomycota</taxon>
        <taxon>Agaricomycotina</taxon>
        <taxon>Agaricomycetes</taxon>
        <taxon>Thelephorales</taxon>
        <taxon>Thelephoraceae</taxon>
        <taxon>Thelephora</taxon>
    </lineage>
</organism>
<dbReference type="InterPro" id="IPR010291">
    <property type="entry name" value="Ion_channel_UNC-93"/>
</dbReference>
<feature type="transmembrane region" description="Helical" evidence="6">
    <location>
        <begin position="203"/>
        <end position="222"/>
    </location>
</feature>
<dbReference type="EMBL" id="WIUZ02000006">
    <property type="protein sequence ID" value="KAF9786093.1"/>
    <property type="molecule type" value="Genomic_DNA"/>
</dbReference>
<comment type="subcellular location">
    <subcellularLocation>
        <location evidence="1">Membrane</location>
        <topology evidence="1">Multi-pass membrane protein</topology>
    </subcellularLocation>
</comment>
<evidence type="ECO:0000313" key="8">
    <source>
        <dbReference type="Proteomes" id="UP000736335"/>
    </source>
</evidence>
<keyword evidence="8" id="KW-1185">Reference proteome</keyword>
<feature type="region of interest" description="Disordered" evidence="5">
    <location>
        <begin position="495"/>
        <end position="524"/>
    </location>
</feature>
<feature type="transmembrane region" description="Helical" evidence="6">
    <location>
        <begin position="234"/>
        <end position="254"/>
    </location>
</feature>
<dbReference type="AlphaFoldDB" id="A0A9P6HIH2"/>
<dbReference type="GO" id="GO:0016020">
    <property type="term" value="C:membrane"/>
    <property type="evidence" value="ECO:0007669"/>
    <property type="project" value="UniProtKB-SubCell"/>
</dbReference>
<sequence length="524" mass="57793">MPDPNTTPPVKPDRVYDPENGGDDIQLYDHSDVASSRSGFPLPARSYSRRSVATSTSTQRFLRRTGFSAFYYHPITQVCLLGLVCFLCPGSFNALNGLGAAGRVDSGVNSNSNSALYATFTAAAFFAGSVNNKLGPRVLLFAGSLSYSLYVSSYLALTLHADAGPYNIASGAILGIGAGFLWTAQGSLMLAYPTENNKGKFIAIFWSIFNLGGVVGAAVSLGQNYDSSVMTRGTYITFLVLTIVAVIIPLLMAAPNKMVRADGSRVTTPRHPSWKAEFKGLWIALRTDPFIILLFPMFFASNYFYTWQFSEYNAVLFNIQGRALNNTVYWVAQILGSVSIGLLLDQKQYRRRIRAFLAWAILLFMVMAVHIWAWYYQRDYSRGSVRRGTEKLGIEDDGYVPRVLLYISFGLLDAMWQTTSYWLIGAMSNSPQRLAHFTGFYKSMQSAGAAGVWRADGAGVPYLNIFYSTWGLLLAGLVFALPMMHMRIRDHTTEDDELDFDGGGGGGDPSSVPLPARESETWER</sequence>
<dbReference type="InterPro" id="IPR036259">
    <property type="entry name" value="MFS_trans_sf"/>
</dbReference>
<gene>
    <name evidence="7" type="ORF">BJ322DRAFT_1004698</name>
</gene>
<keyword evidence="4 6" id="KW-0472">Membrane</keyword>
<dbReference type="InterPro" id="IPR051617">
    <property type="entry name" value="UNC-93-like_regulator"/>
</dbReference>
<feature type="transmembrane region" description="Helical" evidence="6">
    <location>
        <begin position="138"/>
        <end position="156"/>
    </location>
</feature>
<comment type="caution">
    <text evidence="7">The sequence shown here is derived from an EMBL/GenBank/DDBJ whole genome shotgun (WGS) entry which is preliminary data.</text>
</comment>
<protein>
    <submittedName>
        <fullName evidence="7">Major facilitator superfamily domain-containing protein</fullName>
    </submittedName>
</protein>
<feature type="transmembrane region" description="Helical" evidence="6">
    <location>
        <begin position="168"/>
        <end position="191"/>
    </location>
</feature>
<evidence type="ECO:0000256" key="4">
    <source>
        <dbReference type="ARBA" id="ARBA00023136"/>
    </source>
</evidence>
<reference evidence="7" key="2">
    <citation type="submission" date="2020-11" db="EMBL/GenBank/DDBJ databases">
        <authorList>
            <consortium name="DOE Joint Genome Institute"/>
            <person name="Kuo A."/>
            <person name="Miyauchi S."/>
            <person name="Kiss E."/>
            <person name="Drula E."/>
            <person name="Kohler A."/>
            <person name="Sanchez-Garcia M."/>
            <person name="Andreopoulos B."/>
            <person name="Barry K.W."/>
            <person name="Bonito G."/>
            <person name="Buee M."/>
            <person name="Carver A."/>
            <person name="Chen C."/>
            <person name="Cichocki N."/>
            <person name="Clum A."/>
            <person name="Culley D."/>
            <person name="Crous P.W."/>
            <person name="Fauchery L."/>
            <person name="Girlanda M."/>
            <person name="Hayes R."/>
            <person name="Keri Z."/>
            <person name="Labutti K."/>
            <person name="Lipzen A."/>
            <person name="Lombard V."/>
            <person name="Magnuson J."/>
            <person name="Maillard F."/>
            <person name="Morin E."/>
            <person name="Murat C."/>
            <person name="Nolan M."/>
            <person name="Ohm R."/>
            <person name="Pangilinan J."/>
            <person name="Pereira M."/>
            <person name="Perotto S."/>
            <person name="Peter M."/>
            <person name="Riley R."/>
            <person name="Sitrit Y."/>
            <person name="Stielow B."/>
            <person name="Szollosi G."/>
            <person name="Zifcakova L."/>
            <person name="Stursova M."/>
            <person name="Spatafora J.W."/>
            <person name="Tedersoo L."/>
            <person name="Vaario L.-M."/>
            <person name="Yamada A."/>
            <person name="Yan M."/>
            <person name="Wang P."/>
            <person name="Xu J."/>
            <person name="Bruns T."/>
            <person name="Baldrian P."/>
            <person name="Vilgalys R."/>
            <person name="Henrissat B."/>
            <person name="Grigoriev I.V."/>
            <person name="Hibbett D."/>
            <person name="Nagy L.G."/>
            <person name="Martin F.M."/>
        </authorList>
    </citation>
    <scope>NUCLEOTIDE SEQUENCE</scope>
    <source>
        <strain evidence="7">UH-Tt-Lm1</strain>
    </source>
</reference>
<feature type="region of interest" description="Disordered" evidence="5">
    <location>
        <begin position="1"/>
        <end position="23"/>
    </location>
</feature>
<feature type="compositionally biased region" description="Pro residues" evidence="5">
    <location>
        <begin position="1"/>
        <end position="10"/>
    </location>
</feature>
<keyword evidence="3 6" id="KW-1133">Transmembrane helix</keyword>
<name>A0A9P6HIH2_9AGAM</name>
<evidence type="ECO:0000256" key="6">
    <source>
        <dbReference type="SAM" id="Phobius"/>
    </source>
</evidence>
<evidence type="ECO:0000256" key="2">
    <source>
        <dbReference type="ARBA" id="ARBA00022692"/>
    </source>
</evidence>
<feature type="transmembrane region" description="Helical" evidence="6">
    <location>
        <begin position="114"/>
        <end position="131"/>
    </location>
</feature>
<feature type="transmembrane region" description="Helical" evidence="6">
    <location>
        <begin position="289"/>
        <end position="307"/>
    </location>
</feature>
<dbReference type="Proteomes" id="UP000736335">
    <property type="component" value="Unassembled WGS sequence"/>
</dbReference>
<evidence type="ECO:0000256" key="5">
    <source>
        <dbReference type="SAM" id="MobiDB-lite"/>
    </source>
</evidence>
<feature type="transmembrane region" description="Helical" evidence="6">
    <location>
        <begin position="462"/>
        <end position="481"/>
    </location>
</feature>
<dbReference type="Gene3D" id="1.20.1250.20">
    <property type="entry name" value="MFS general substrate transporter like domains"/>
    <property type="match status" value="1"/>
</dbReference>